<dbReference type="VEuPathDB" id="FungiDB:A1O9_12458"/>
<dbReference type="CDD" id="cd00302">
    <property type="entry name" value="cytochrome_P450"/>
    <property type="match status" value="1"/>
</dbReference>
<comment type="similarity">
    <text evidence="4">Belongs to the cytochrome P450 family.</text>
</comment>
<evidence type="ECO:0000256" key="5">
    <source>
        <dbReference type="SAM" id="MobiDB-lite"/>
    </source>
</evidence>
<dbReference type="Pfam" id="PF00067">
    <property type="entry name" value="p450"/>
    <property type="match status" value="1"/>
</dbReference>
<dbReference type="GO" id="GO:0004497">
    <property type="term" value="F:monooxygenase activity"/>
    <property type="evidence" value="ECO:0007669"/>
    <property type="project" value="UniProtKB-KW"/>
</dbReference>
<feature type="region of interest" description="Disordered" evidence="5">
    <location>
        <begin position="511"/>
        <end position="537"/>
    </location>
</feature>
<keyword evidence="7" id="KW-1185">Reference proteome</keyword>
<dbReference type="PANTHER" id="PTHR24286:SF252">
    <property type="entry name" value="CYTOCHROME P450 26B1"/>
    <property type="match status" value="1"/>
</dbReference>
<dbReference type="PANTHER" id="PTHR24286">
    <property type="entry name" value="CYTOCHROME P450 26"/>
    <property type="match status" value="1"/>
</dbReference>
<organism evidence="6 7">
    <name type="scientific">Exophiala aquamarina CBS 119918</name>
    <dbReference type="NCBI Taxonomy" id="1182545"/>
    <lineage>
        <taxon>Eukaryota</taxon>
        <taxon>Fungi</taxon>
        <taxon>Dikarya</taxon>
        <taxon>Ascomycota</taxon>
        <taxon>Pezizomycotina</taxon>
        <taxon>Eurotiomycetes</taxon>
        <taxon>Chaetothyriomycetidae</taxon>
        <taxon>Chaetothyriales</taxon>
        <taxon>Herpotrichiellaceae</taxon>
        <taxon>Exophiala</taxon>
    </lineage>
</organism>
<dbReference type="GO" id="GO:0005506">
    <property type="term" value="F:iron ion binding"/>
    <property type="evidence" value="ECO:0007669"/>
    <property type="project" value="InterPro"/>
</dbReference>
<keyword evidence="4" id="KW-0503">Monooxygenase</keyword>
<keyword evidence="3 4" id="KW-0408">Iron</keyword>
<name>A0A072NV80_9EURO</name>
<evidence type="ECO:0000256" key="4">
    <source>
        <dbReference type="RuleBase" id="RU000461"/>
    </source>
</evidence>
<dbReference type="Gene3D" id="1.10.630.10">
    <property type="entry name" value="Cytochrome P450"/>
    <property type="match status" value="1"/>
</dbReference>
<dbReference type="Proteomes" id="UP000027920">
    <property type="component" value="Unassembled WGS sequence"/>
</dbReference>
<evidence type="ECO:0000256" key="2">
    <source>
        <dbReference type="ARBA" id="ARBA00023002"/>
    </source>
</evidence>
<keyword evidence="4" id="KW-0349">Heme</keyword>
<dbReference type="InterPro" id="IPR001128">
    <property type="entry name" value="Cyt_P450"/>
</dbReference>
<dbReference type="HOGENOM" id="CLU_507165_0_0_1"/>
<gene>
    <name evidence="6" type="ORF">A1O9_12458</name>
</gene>
<dbReference type="PROSITE" id="PS00086">
    <property type="entry name" value="CYTOCHROME_P450"/>
    <property type="match status" value="1"/>
</dbReference>
<dbReference type="OrthoDB" id="1470350at2759"/>
<dbReference type="GO" id="GO:0020037">
    <property type="term" value="F:heme binding"/>
    <property type="evidence" value="ECO:0007669"/>
    <property type="project" value="InterPro"/>
</dbReference>
<dbReference type="InterPro" id="IPR017972">
    <property type="entry name" value="Cyt_P450_CS"/>
</dbReference>
<dbReference type="EMBL" id="AMGV01000023">
    <property type="protein sequence ID" value="KEF51541.1"/>
    <property type="molecule type" value="Genomic_DNA"/>
</dbReference>
<dbReference type="RefSeq" id="XP_013254131.1">
    <property type="nucleotide sequence ID" value="XM_013398677.1"/>
</dbReference>
<sequence length="537" mass="59731">MVSRLNQSLSFHSSPESFISSRLEHLSYLNSEVLPASPGVGVRKLRPIIRASILNRNVHIVSSYRLCEAILKFGSASGGSDFSQIDQEPSHQEEVAAILVAAVSGPSNGDEPVFTARLAYAQFMSAFFPGPNVLLEDGPQHAAHRERWKQQLKHIPEISQSMIRSLTVKRLIEPLQGAKSTNEGKSIDLYSAMKSLAWDLLFGIFLGLDRNENGAVFSELERSQVDLLQGQFSLFPVSIKTPFWSSPRSKGLDAVKNVNGILRKRLRQVGHAGDTGARRSTCPFMQRFREREQEETPLTDEDVVSHTLLFTSSLVNKALASLLTAYLLNLFMWRDGVDRTSGGGLADLIRSQEDRPMAQRMLESILSETERLSPPIVGVMRRVTQDIVLRGATDQKAQDETSDCLVRQGEDVWLYLAGAGRDNDVFEGADQFVWDRFMSCEDSHEAGHTFGRGTKTCMGYALVRQICLTVASSILDSTISFRGVVSEQGVRHWLGWEKDVPHEVVARDVKQLPSQRPRRPVNVEVILGKSPSETQSP</sequence>
<reference evidence="6 7" key="1">
    <citation type="submission" date="2013-03" db="EMBL/GenBank/DDBJ databases">
        <title>The Genome Sequence of Exophiala aquamarina CBS 119918.</title>
        <authorList>
            <consortium name="The Broad Institute Genomics Platform"/>
            <person name="Cuomo C."/>
            <person name="de Hoog S."/>
            <person name="Gorbushina A."/>
            <person name="Walker B."/>
            <person name="Young S.K."/>
            <person name="Zeng Q."/>
            <person name="Gargeya S."/>
            <person name="Fitzgerald M."/>
            <person name="Haas B."/>
            <person name="Abouelleil A."/>
            <person name="Allen A.W."/>
            <person name="Alvarado L."/>
            <person name="Arachchi H.M."/>
            <person name="Berlin A.M."/>
            <person name="Chapman S.B."/>
            <person name="Gainer-Dewar J."/>
            <person name="Goldberg J."/>
            <person name="Griggs A."/>
            <person name="Gujja S."/>
            <person name="Hansen M."/>
            <person name="Howarth C."/>
            <person name="Imamovic A."/>
            <person name="Ireland A."/>
            <person name="Larimer J."/>
            <person name="McCowan C."/>
            <person name="Murphy C."/>
            <person name="Pearson M."/>
            <person name="Poon T.W."/>
            <person name="Priest M."/>
            <person name="Roberts A."/>
            <person name="Saif S."/>
            <person name="Shea T."/>
            <person name="Sisk P."/>
            <person name="Sykes S."/>
            <person name="Wortman J."/>
            <person name="Nusbaum C."/>
            <person name="Birren B."/>
        </authorList>
    </citation>
    <scope>NUCLEOTIDE SEQUENCE [LARGE SCALE GENOMIC DNA]</scope>
    <source>
        <strain evidence="6 7">CBS 119918</strain>
    </source>
</reference>
<evidence type="ECO:0000313" key="7">
    <source>
        <dbReference type="Proteomes" id="UP000027920"/>
    </source>
</evidence>
<evidence type="ECO:0000256" key="1">
    <source>
        <dbReference type="ARBA" id="ARBA00022723"/>
    </source>
</evidence>
<protein>
    <recommendedName>
        <fullName evidence="8">Cytochrome P450</fullName>
    </recommendedName>
</protein>
<dbReference type="AlphaFoldDB" id="A0A072NV80"/>
<evidence type="ECO:0000256" key="3">
    <source>
        <dbReference type="ARBA" id="ARBA00023004"/>
    </source>
</evidence>
<evidence type="ECO:0008006" key="8">
    <source>
        <dbReference type="Google" id="ProtNLM"/>
    </source>
</evidence>
<keyword evidence="2 4" id="KW-0560">Oxidoreductase</keyword>
<accession>A0A072NV80</accession>
<dbReference type="STRING" id="1182545.A0A072NV80"/>
<evidence type="ECO:0000313" key="6">
    <source>
        <dbReference type="EMBL" id="KEF51541.1"/>
    </source>
</evidence>
<dbReference type="SUPFAM" id="SSF48264">
    <property type="entry name" value="Cytochrome P450"/>
    <property type="match status" value="1"/>
</dbReference>
<dbReference type="GO" id="GO:0016705">
    <property type="term" value="F:oxidoreductase activity, acting on paired donors, with incorporation or reduction of molecular oxygen"/>
    <property type="evidence" value="ECO:0007669"/>
    <property type="project" value="InterPro"/>
</dbReference>
<dbReference type="GeneID" id="25287352"/>
<keyword evidence="1 4" id="KW-0479">Metal-binding</keyword>
<dbReference type="GO" id="GO:0016125">
    <property type="term" value="P:sterol metabolic process"/>
    <property type="evidence" value="ECO:0007669"/>
    <property type="project" value="TreeGrafter"/>
</dbReference>
<proteinExistence type="inferred from homology"/>
<dbReference type="InterPro" id="IPR036396">
    <property type="entry name" value="Cyt_P450_sf"/>
</dbReference>
<comment type="caution">
    <text evidence="6">The sequence shown here is derived from an EMBL/GenBank/DDBJ whole genome shotgun (WGS) entry which is preliminary data.</text>
</comment>